<accession>A3IGM9</accession>
<feature type="binding site" evidence="10">
    <location>
        <position position="286"/>
    </location>
    <ligand>
        <name>substrate</name>
        <note>ligand shared between dimeric partners</note>
    </ligand>
</feature>
<gene>
    <name evidence="10" type="primary">pfkA</name>
    <name evidence="12" type="ORF">CY0110_09612</name>
</gene>
<dbReference type="PIRSF" id="PIRSF000532">
    <property type="entry name" value="ATP_PFK_prok"/>
    <property type="match status" value="1"/>
</dbReference>
<keyword evidence="4 10" id="KW-0963">Cytoplasm</keyword>
<dbReference type="PRINTS" id="PR00476">
    <property type="entry name" value="PHFRCTKINASE"/>
</dbReference>
<dbReference type="InterPro" id="IPR015912">
    <property type="entry name" value="Phosphofructokinase_CS"/>
</dbReference>
<keyword evidence="9 10" id="KW-0324">Glycolysis</keyword>
<dbReference type="GO" id="GO:0047334">
    <property type="term" value="F:diphosphate-fructose-6-phosphate 1-phosphotransferase activity"/>
    <property type="evidence" value="ECO:0007669"/>
    <property type="project" value="InterPro"/>
</dbReference>
<dbReference type="GO" id="GO:0042802">
    <property type="term" value="F:identical protein binding"/>
    <property type="evidence" value="ECO:0007669"/>
    <property type="project" value="TreeGrafter"/>
</dbReference>
<comment type="subcellular location">
    <subcellularLocation>
        <location evidence="2 10">Cytoplasm</location>
    </subcellularLocation>
</comment>
<feature type="binding site" evidence="10">
    <location>
        <begin position="124"/>
        <end position="127"/>
    </location>
    <ligand>
        <name>ATP</name>
        <dbReference type="ChEBI" id="CHEBI:30616"/>
    </ligand>
</feature>
<keyword evidence="5 10" id="KW-0808">Transferase</keyword>
<keyword evidence="13" id="KW-1185">Reference proteome</keyword>
<evidence type="ECO:0000256" key="9">
    <source>
        <dbReference type="ARBA" id="ARBA00023152"/>
    </source>
</evidence>
<comment type="caution">
    <text evidence="10">Lacks conserved residue(s) required for the propagation of feature annotation.</text>
</comment>
<evidence type="ECO:0000256" key="1">
    <source>
        <dbReference type="ARBA" id="ARBA00001946"/>
    </source>
</evidence>
<feature type="binding site" evidence="10">
    <location>
        <begin position="87"/>
        <end position="88"/>
    </location>
    <ligand>
        <name>ATP</name>
        <dbReference type="ChEBI" id="CHEBI:30616"/>
    </ligand>
</feature>
<sequence>MGEKKRIGILTSGGDCAGLNAVIRAVVYHGVGTYNWEVIGIKEATHGLMSDPPKFIQFHLETLDNLKLDILDNLLLMGGTILGTTNKGNPFAFPMSDGTFRDRSSDIINGYHKLGLDALIGIGGDGSLAILRRLAQQGGINLVGIPKTIDNDVGATEVSIGFDTATNIATEALDRLHFTAASHNRVMVLEVMGRDAGHIALAAGIAGGADVILIPEIPYKIDKVCQKIRTRQAKGKNFCLVMVSEAVRTEVGEQVSHIQQLGEDRLGGIGKYIAEQIGAKTGAETRVTVLGHIQRGGIPSPMDRLLGSAFGVAAVDLIAQGKFDQMVAWKNREIVSVPIAEAIKTYRTVDPEETLVKTARGLGICLGD</sequence>
<dbReference type="HAMAP" id="MF_01976">
    <property type="entry name" value="Phosphofructokinase_III"/>
    <property type="match status" value="1"/>
</dbReference>
<dbReference type="SUPFAM" id="SSF53784">
    <property type="entry name" value="Phosphofructokinase"/>
    <property type="match status" value="1"/>
</dbReference>
<dbReference type="PROSITE" id="PS00433">
    <property type="entry name" value="PHOSPHOFRUCTOKINASE"/>
    <property type="match status" value="1"/>
</dbReference>
<dbReference type="Gene3D" id="3.40.50.460">
    <property type="entry name" value="Phosphofructokinase domain"/>
    <property type="match status" value="1"/>
</dbReference>
<dbReference type="Gene3D" id="3.40.50.450">
    <property type="match status" value="1"/>
</dbReference>
<dbReference type="InterPro" id="IPR000023">
    <property type="entry name" value="Phosphofructokinase_dom"/>
</dbReference>
<evidence type="ECO:0000256" key="8">
    <source>
        <dbReference type="ARBA" id="ARBA00022842"/>
    </source>
</evidence>
<feature type="binding site" description="in other chain" evidence="10">
    <location>
        <begin position="148"/>
        <end position="150"/>
    </location>
    <ligand>
        <name>substrate</name>
        <note>ligand shared between dimeric partners</note>
    </ligand>
</feature>
<dbReference type="Pfam" id="PF00365">
    <property type="entry name" value="PFK"/>
    <property type="match status" value="1"/>
</dbReference>
<dbReference type="GO" id="GO:0070095">
    <property type="term" value="F:fructose-6-phosphate binding"/>
    <property type="evidence" value="ECO:0007669"/>
    <property type="project" value="TreeGrafter"/>
</dbReference>
<dbReference type="EMBL" id="AAXW01000001">
    <property type="protein sequence ID" value="EAZ94121.1"/>
    <property type="molecule type" value="Genomic_DNA"/>
</dbReference>
<dbReference type="GO" id="GO:0005524">
    <property type="term" value="F:ATP binding"/>
    <property type="evidence" value="ECO:0007669"/>
    <property type="project" value="UniProtKB-KW"/>
</dbReference>
<dbReference type="eggNOG" id="COG0205">
    <property type="taxonomic scope" value="Bacteria"/>
</dbReference>
<feature type="binding site" description="in other chain" evidence="10">
    <location>
        <begin position="192"/>
        <end position="194"/>
    </location>
    <ligand>
        <name>substrate</name>
        <note>ligand shared between dimeric partners</note>
    </ligand>
</feature>
<evidence type="ECO:0000259" key="11">
    <source>
        <dbReference type="Pfam" id="PF00365"/>
    </source>
</evidence>
<dbReference type="FunFam" id="3.40.50.460:FF:000002">
    <property type="entry name" value="ATP-dependent 6-phosphofructokinase"/>
    <property type="match status" value="1"/>
</dbReference>
<evidence type="ECO:0000256" key="6">
    <source>
        <dbReference type="ARBA" id="ARBA00022723"/>
    </source>
</evidence>
<comment type="catalytic activity">
    <reaction evidence="10">
        <text>beta-D-fructose 6-phosphate + ATP = beta-D-fructose 1,6-bisphosphate + ADP + H(+)</text>
        <dbReference type="Rhea" id="RHEA:16109"/>
        <dbReference type="ChEBI" id="CHEBI:15378"/>
        <dbReference type="ChEBI" id="CHEBI:30616"/>
        <dbReference type="ChEBI" id="CHEBI:32966"/>
        <dbReference type="ChEBI" id="CHEBI:57634"/>
        <dbReference type="ChEBI" id="CHEBI:456216"/>
        <dbReference type="EC" id="2.7.1.11"/>
    </reaction>
</comment>
<comment type="cofactor">
    <cofactor evidence="1 10">
        <name>Mg(2+)</name>
        <dbReference type="ChEBI" id="CHEBI:18420"/>
    </cofactor>
</comment>
<dbReference type="NCBIfam" id="NF002872">
    <property type="entry name" value="PRK03202.1"/>
    <property type="match status" value="1"/>
</dbReference>
<dbReference type="NCBIfam" id="TIGR02483">
    <property type="entry name" value="PFK_mixed"/>
    <property type="match status" value="1"/>
</dbReference>
<dbReference type="EC" id="2.7.1.11" evidence="10"/>
<dbReference type="GO" id="GO:0016208">
    <property type="term" value="F:AMP binding"/>
    <property type="evidence" value="ECO:0007669"/>
    <property type="project" value="TreeGrafter"/>
</dbReference>
<dbReference type="GO" id="GO:0005945">
    <property type="term" value="C:6-phosphofructokinase complex"/>
    <property type="evidence" value="ECO:0007669"/>
    <property type="project" value="TreeGrafter"/>
</dbReference>
<keyword evidence="8 10" id="KW-0460">Magnesium</keyword>
<comment type="function">
    <text evidence="10">Catalyzes the phosphorylation of D-fructose 6-phosphate to fructose 1,6-bisphosphate by ATP, the first committing step of glycolysis.</text>
</comment>
<comment type="similarity">
    <text evidence="10">Belongs to the phosphofructokinase type A (PFKA) family. Mixed-substrate PFK group III subfamily.</text>
</comment>
<organism evidence="12 13">
    <name type="scientific">Crocosphaera chwakensis CCY0110</name>
    <dbReference type="NCBI Taxonomy" id="391612"/>
    <lineage>
        <taxon>Bacteria</taxon>
        <taxon>Bacillati</taxon>
        <taxon>Cyanobacteriota</taxon>
        <taxon>Cyanophyceae</taxon>
        <taxon>Oscillatoriophycideae</taxon>
        <taxon>Chroococcales</taxon>
        <taxon>Aphanothecaceae</taxon>
        <taxon>Crocosphaera</taxon>
        <taxon>Crocosphaera chwakensis</taxon>
    </lineage>
</organism>
<dbReference type="InterPro" id="IPR035966">
    <property type="entry name" value="PKF_sf"/>
</dbReference>
<comment type="caution">
    <text evidence="12">The sequence shown here is derived from an EMBL/GenBank/DDBJ whole genome shotgun (WGS) entry which is preliminary data.</text>
</comment>
<evidence type="ECO:0000313" key="13">
    <source>
        <dbReference type="Proteomes" id="UP000003781"/>
    </source>
</evidence>
<proteinExistence type="inferred from homology"/>
<dbReference type="GO" id="GO:0006002">
    <property type="term" value="P:fructose 6-phosphate metabolic process"/>
    <property type="evidence" value="ECO:0007669"/>
    <property type="project" value="InterPro"/>
</dbReference>
<comment type="pathway">
    <text evidence="3 10">Carbohydrate degradation; glycolysis; D-glyceraldehyde 3-phosphate and glycerone phosphate from D-glucose: step 3/4.</text>
</comment>
<evidence type="ECO:0000256" key="2">
    <source>
        <dbReference type="ARBA" id="ARBA00004496"/>
    </source>
</evidence>
<feature type="binding site" evidence="10">
    <location>
        <position position="14"/>
    </location>
    <ligand>
        <name>ATP</name>
        <dbReference type="ChEBI" id="CHEBI:30616"/>
    </ligand>
</feature>
<name>A3IGM9_9CHRO</name>
<dbReference type="GO" id="GO:0048029">
    <property type="term" value="F:monosaccharide binding"/>
    <property type="evidence" value="ECO:0007669"/>
    <property type="project" value="TreeGrafter"/>
</dbReference>
<dbReference type="InterPro" id="IPR012829">
    <property type="entry name" value="Phosphofructokinase_III"/>
</dbReference>
<keyword evidence="10" id="KW-0067">ATP-binding</keyword>
<dbReference type="Proteomes" id="UP000003781">
    <property type="component" value="Unassembled WGS sequence"/>
</dbReference>
<dbReference type="UniPathway" id="UPA00109">
    <property type="reaction ID" value="UER00182"/>
</dbReference>
<feature type="site" description="Important for substrate specificity; cannot use PPi as phosphoryl donor" evidence="10">
    <location>
        <position position="126"/>
    </location>
</feature>
<keyword evidence="6 10" id="KW-0479">Metal-binding</keyword>
<evidence type="ECO:0000313" key="12">
    <source>
        <dbReference type="EMBL" id="EAZ94121.1"/>
    </source>
</evidence>
<dbReference type="GO" id="GO:0046872">
    <property type="term" value="F:metal ion binding"/>
    <property type="evidence" value="ECO:0007669"/>
    <property type="project" value="UniProtKB-KW"/>
</dbReference>
<dbReference type="PANTHER" id="PTHR13697:SF52">
    <property type="entry name" value="ATP-DEPENDENT 6-PHOSPHOFRUCTOKINASE 3"/>
    <property type="match status" value="1"/>
</dbReference>
<dbReference type="RefSeq" id="WP_008272459.1">
    <property type="nucleotide sequence ID" value="NZ_AAXW01000001.1"/>
</dbReference>
<feature type="binding site" evidence="10">
    <location>
        <position position="185"/>
    </location>
    <ligand>
        <name>substrate</name>
        <note>ligand shared between dimeric partners</note>
    </ligand>
</feature>
<feature type="binding site" evidence="10">
    <location>
        <position position="125"/>
    </location>
    <ligand>
        <name>Mg(2+)</name>
        <dbReference type="ChEBI" id="CHEBI:18420"/>
        <note>catalytic</note>
    </ligand>
</feature>
<dbReference type="NCBIfam" id="NF010674">
    <property type="entry name" value="PRK14071.1"/>
    <property type="match status" value="1"/>
</dbReference>
<dbReference type="AlphaFoldDB" id="A3IGM9"/>
<reference evidence="12 13" key="1">
    <citation type="submission" date="2007-03" db="EMBL/GenBank/DDBJ databases">
        <authorList>
            <person name="Stal L."/>
            <person name="Ferriera S."/>
            <person name="Johnson J."/>
            <person name="Kravitz S."/>
            <person name="Beeson K."/>
            <person name="Sutton G."/>
            <person name="Rogers Y.-H."/>
            <person name="Friedman R."/>
            <person name="Frazier M."/>
            <person name="Venter J.C."/>
        </authorList>
    </citation>
    <scope>NUCLEOTIDE SEQUENCE [LARGE SCALE GENOMIC DNA]</scope>
    <source>
        <strain evidence="12 13">CCY0110</strain>
    </source>
</reference>
<evidence type="ECO:0000256" key="4">
    <source>
        <dbReference type="ARBA" id="ARBA00022490"/>
    </source>
</evidence>
<dbReference type="PANTHER" id="PTHR13697">
    <property type="entry name" value="PHOSPHOFRUCTOKINASE"/>
    <property type="match status" value="1"/>
</dbReference>
<keyword evidence="7 10" id="KW-0418">Kinase</keyword>
<evidence type="ECO:0000256" key="7">
    <source>
        <dbReference type="ARBA" id="ARBA00022777"/>
    </source>
</evidence>
<feature type="active site" description="Proton acceptor" evidence="10">
    <location>
        <position position="150"/>
    </location>
</feature>
<evidence type="ECO:0000256" key="3">
    <source>
        <dbReference type="ARBA" id="ARBA00004679"/>
    </source>
</evidence>
<protein>
    <recommendedName>
        <fullName evidence="10">ATP-dependent 6-phosphofructokinase</fullName>
        <shortName evidence="10">ATP-PFK</shortName>
        <shortName evidence="10">Phosphofructokinase</shortName>
        <ecNumber evidence="10">2.7.1.11</ecNumber>
    </recommendedName>
    <alternativeName>
        <fullName evidence="10">Phosphohexokinase</fullName>
    </alternativeName>
</protein>
<evidence type="ECO:0000256" key="5">
    <source>
        <dbReference type="ARBA" id="ARBA00022679"/>
    </source>
</evidence>
<dbReference type="InterPro" id="IPR012003">
    <property type="entry name" value="ATP_PFK_prok-type"/>
</dbReference>
<dbReference type="OrthoDB" id="9802503at2"/>
<dbReference type="GO" id="GO:0003872">
    <property type="term" value="F:6-phosphofructokinase activity"/>
    <property type="evidence" value="ECO:0007669"/>
    <property type="project" value="UniProtKB-UniRule"/>
</dbReference>
<dbReference type="GO" id="GO:0061621">
    <property type="term" value="P:canonical glycolysis"/>
    <property type="evidence" value="ECO:0007669"/>
    <property type="project" value="TreeGrafter"/>
</dbReference>
<feature type="binding site" description="in other chain" evidence="10">
    <location>
        <begin position="292"/>
        <end position="295"/>
    </location>
    <ligand>
        <name>substrate</name>
        <note>ligand shared between dimeric partners</note>
    </ligand>
</feature>
<dbReference type="InterPro" id="IPR022953">
    <property type="entry name" value="ATP_PFK"/>
</dbReference>
<keyword evidence="10" id="KW-0547">Nucleotide-binding</keyword>
<comment type="subunit">
    <text evidence="10">Homodimer or homotetramer.</text>
</comment>
<evidence type="ECO:0000256" key="10">
    <source>
        <dbReference type="HAMAP-Rule" id="MF_01976"/>
    </source>
</evidence>
<feature type="domain" description="Phosphofructokinase" evidence="11">
    <location>
        <begin position="6"/>
        <end position="318"/>
    </location>
</feature>
<dbReference type="GO" id="GO:0030388">
    <property type="term" value="P:fructose 1,6-bisphosphate metabolic process"/>
    <property type="evidence" value="ECO:0007669"/>
    <property type="project" value="TreeGrafter"/>
</dbReference>
<feature type="binding site" description="in other chain" evidence="10">
    <location>
        <position position="245"/>
    </location>
    <ligand>
        <name>substrate</name>
        <note>ligand shared between dimeric partners</note>
    </ligand>
</feature>